<gene>
    <name evidence="5" type="ORF">PEX2_045180</name>
</gene>
<feature type="region of interest" description="Disordered" evidence="4">
    <location>
        <begin position="319"/>
        <end position="342"/>
    </location>
</feature>
<feature type="repeat" description="ANK" evidence="3">
    <location>
        <begin position="11"/>
        <end position="43"/>
    </location>
</feature>
<dbReference type="STRING" id="27334.A0A0A2KF68"/>
<proteinExistence type="predicted"/>
<evidence type="ECO:0000256" key="4">
    <source>
        <dbReference type="SAM" id="MobiDB-lite"/>
    </source>
</evidence>
<dbReference type="GeneID" id="27677212"/>
<sequence>MAENSKSKEPEPTENIIIAADHGRLDLVKALLEGGADPDTVDEIGTSALHNAAKNGHWDIARLLLEKNASPRIEDGNRATPLRLAVRAGHKEIVSLLLECDPPTSETREIEMHSHVLICAAEGHAEILKLLLDYNAPTLSPPRQETALHVAAARGYHGVCELLLKHEKTLTRSFWNRMVGPSLEVFAKDYAGNFPFAHAVERGHAQTVEVFLRHYPELGKTCDRHKELLFHKAVRARNIEMVGIFLNHGTDIELKDHHGRRALHVAIISEYMRHIESPDMIKFLLEHGALVDVKDNGGYTPETYSNNPKNRMILRNHASTHSKGNSTPIAPIASAPPPEYKA</sequence>
<dbReference type="PANTHER" id="PTHR24173">
    <property type="entry name" value="ANKYRIN REPEAT CONTAINING"/>
    <property type="match status" value="1"/>
</dbReference>
<dbReference type="InterPro" id="IPR002110">
    <property type="entry name" value="Ankyrin_rpt"/>
</dbReference>
<dbReference type="SMART" id="SM00248">
    <property type="entry name" value="ANK"/>
    <property type="match status" value="8"/>
</dbReference>
<dbReference type="PANTHER" id="PTHR24173:SF74">
    <property type="entry name" value="ANKYRIN REPEAT DOMAIN-CONTAINING PROTEIN 16"/>
    <property type="match status" value="1"/>
</dbReference>
<dbReference type="HOGENOM" id="CLU_000134_18_0_1"/>
<reference evidence="5 6" key="1">
    <citation type="journal article" date="2015" name="Mol. Plant Microbe Interact.">
        <title>Genome, transcriptome, and functional analyses of Penicillium expansum provide new insights into secondary metabolism and pathogenicity.</title>
        <authorList>
            <person name="Ballester A.R."/>
            <person name="Marcet-Houben M."/>
            <person name="Levin E."/>
            <person name="Sela N."/>
            <person name="Selma-Lazaro C."/>
            <person name="Carmona L."/>
            <person name="Wisniewski M."/>
            <person name="Droby S."/>
            <person name="Gonzalez-Candelas L."/>
            <person name="Gabaldon T."/>
        </authorList>
    </citation>
    <scope>NUCLEOTIDE SEQUENCE [LARGE SCALE GENOMIC DNA]</scope>
    <source>
        <strain evidence="5 6">MD-8</strain>
    </source>
</reference>
<evidence type="ECO:0000256" key="3">
    <source>
        <dbReference type="PROSITE-ProRule" id="PRU00023"/>
    </source>
</evidence>
<comment type="caution">
    <text evidence="5">The sequence shown here is derived from an EMBL/GenBank/DDBJ whole genome shotgun (WGS) entry which is preliminary data.</text>
</comment>
<dbReference type="InterPro" id="IPR036770">
    <property type="entry name" value="Ankyrin_rpt-contain_sf"/>
</dbReference>
<dbReference type="SUPFAM" id="SSF48403">
    <property type="entry name" value="Ankyrin repeat"/>
    <property type="match status" value="1"/>
</dbReference>
<protein>
    <submittedName>
        <fullName evidence="5">Uncharacterized protein</fullName>
    </submittedName>
</protein>
<accession>A0A0A2KF68</accession>
<dbReference type="PRINTS" id="PR01415">
    <property type="entry name" value="ANKYRIN"/>
</dbReference>
<evidence type="ECO:0000313" key="5">
    <source>
        <dbReference type="EMBL" id="KGO62995.1"/>
    </source>
</evidence>
<keyword evidence="2 3" id="KW-0040">ANK repeat</keyword>
<feature type="repeat" description="ANK" evidence="3">
    <location>
        <begin position="225"/>
        <end position="257"/>
    </location>
</feature>
<name>A0A0A2KF68_PENEN</name>
<dbReference type="PROSITE" id="PS50088">
    <property type="entry name" value="ANK_REPEAT"/>
    <property type="match status" value="5"/>
</dbReference>
<keyword evidence="1" id="KW-0677">Repeat</keyword>
<dbReference type="Proteomes" id="UP000030143">
    <property type="component" value="Unassembled WGS sequence"/>
</dbReference>
<feature type="repeat" description="ANK" evidence="3">
    <location>
        <begin position="258"/>
        <end position="296"/>
    </location>
</feature>
<dbReference type="PROSITE" id="PS50297">
    <property type="entry name" value="ANK_REP_REGION"/>
    <property type="match status" value="3"/>
</dbReference>
<evidence type="ECO:0000256" key="2">
    <source>
        <dbReference type="ARBA" id="ARBA00023043"/>
    </source>
</evidence>
<feature type="repeat" description="ANK" evidence="3">
    <location>
        <begin position="77"/>
        <end position="99"/>
    </location>
</feature>
<dbReference type="Gene3D" id="1.25.40.20">
    <property type="entry name" value="Ankyrin repeat-containing domain"/>
    <property type="match status" value="2"/>
</dbReference>
<evidence type="ECO:0000256" key="1">
    <source>
        <dbReference type="ARBA" id="ARBA00022737"/>
    </source>
</evidence>
<dbReference type="PhylomeDB" id="A0A0A2KF68"/>
<dbReference type="Pfam" id="PF12796">
    <property type="entry name" value="Ank_2"/>
    <property type="match status" value="3"/>
</dbReference>
<evidence type="ECO:0000313" key="6">
    <source>
        <dbReference type="Proteomes" id="UP000030143"/>
    </source>
</evidence>
<dbReference type="VEuPathDB" id="FungiDB:PEXP_081910"/>
<dbReference type="AlphaFoldDB" id="A0A0A2KF68"/>
<dbReference type="OrthoDB" id="20872at2759"/>
<dbReference type="RefSeq" id="XP_016603495.1">
    <property type="nucleotide sequence ID" value="XM_016741793.1"/>
</dbReference>
<feature type="repeat" description="ANK" evidence="3">
    <location>
        <begin position="44"/>
        <end position="76"/>
    </location>
</feature>
<dbReference type="EMBL" id="JQFZ01000018">
    <property type="protein sequence ID" value="KGO62995.1"/>
    <property type="molecule type" value="Genomic_DNA"/>
</dbReference>
<organism evidence="5 6">
    <name type="scientific">Penicillium expansum</name>
    <name type="common">Blue mold rot fungus</name>
    <dbReference type="NCBI Taxonomy" id="27334"/>
    <lineage>
        <taxon>Eukaryota</taxon>
        <taxon>Fungi</taxon>
        <taxon>Dikarya</taxon>
        <taxon>Ascomycota</taxon>
        <taxon>Pezizomycotina</taxon>
        <taxon>Eurotiomycetes</taxon>
        <taxon>Eurotiomycetidae</taxon>
        <taxon>Eurotiales</taxon>
        <taxon>Aspergillaceae</taxon>
        <taxon>Penicillium</taxon>
    </lineage>
</organism>
<keyword evidence="6" id="KW-1185">Reference proteome</keyword>